<feature type="domain" description="GH16" evidence="2">
    <location>
        <begin position="25"/>
        <end position="281"/>
    </location>
</feature>
<dbReference type="SUPFAM" id="SSF49899">
    <property type="entry name" value="Concanavalin A-like lectins/glucanases"/>
    <property type="match status" value="1"/>
</dbReference>
<dbReference type="PANTHER" id="PTHR10963:SF55">
    <property type="entry name" value="GLYCOSIDE HYDROLASE FAMILY 16 PROTEIN"/>
    <property type="match status" value="1"/>
</dbReference>
<dbReference type="PANTHER" id="PTHR10963">
    <property type="entry name" value="GLYCOSYL HYDROLASE-RELATED"/>
    <property type="match status" value="1"/>
</dbReference>
<evidence type="ECO:0000256" key="1">
    <source>
        <dbReference type="ARBA" id="ARBA00006865"/>
    </source>
</evidence>
<proteinExistence type="inferred from homology"/>
<dbReference type="RefSeq" id="WP_188810728.1">
    <property type="nucleotide sequence ID" value="NZ_BMHT01000001.1"/>
</dbReference>
<organism evidence="3 4">
    <name type="scientific">Hymenobacter cavernae</name>
    <dbReference type="NCBI Taxonomy" id="2044852"/>
    <lineage>
        <taxon>Bacteria</taxon>
        <taxon>Pseudomonadati</taxon>
        <taxon>Bacteroidota</taxon>
        <taxon>Cytophagia</taxon>
        <taxon>Cytophagales</taxon>
        <taxon>Hymenobacteraceae</taxon>
        <taxon>Hymenobacter</taxon>
    </lineage>
</organism>
<accession>A0ABQ1TMG7</accession>
<dbReference type="InterPro" id="IPR050546">
    <property type="entry name" value="Glycosyl_Hydrlase_16"/>
</dbReference>
<gene>
    <name evidence="3" type="ORF">GCM10011383_05780</name>
</gene>
<keyword evidence="4" id="KW-1185">Reference proteome</keyword>
<comment type="similarity">
    <text evidence="1">Belongs to the glycosyl hydrolase 16 family.</text>
</comment>
<evidence type="ECO:0000259" key="2">
    <source>
        <dbReference type="PROSITE" id="PS51762"/>
    </source>
</evidence>
<dbReference type="Pfam" id="PF00722">
    <property type="entry name" value="Glyco_hydro_16"/>
    <property type="match status" value="1"/>
</dbReference>
<dbReference type="InterPro" id="IPR000757">
    <property type="entry name" value="Beta-glucanase-like"/>
</dbReference>
<dbReference type="PROSITE" id="PS51762">
    <property type="entry name" value="GH16_2"/>
    <property type="match status" value="1"/>
</dbReference>
<dbReference type="Gene3D" id="2.60.120.200">
    <property type="match status" value="1"/>
</dbReference>
<dbReference type="InterPro" id="IPR013320">
    <property type="entry name" value="ConA-like_dom_sf"/>
</dbReference>
<comment type="caution">
    <text evidence="3">The sequence shown here is derived from an EMBL/GenBank/DDBJ whole genome shotgun (WGS) entry which is preliminary data.</text>
</comment>
<dbReference type="EMBL" id="BMHT01000001">
    <property type="protein sequence ID" value="GGE97847.1"/>
    <property type="molecule type" value="Genomic_DNA"/>
</dbReference>
<reference evidence="4" key="1">
    <citation type="journal article" date="2019" name="Int. J. Syst. Evol. Microbiol.">
        <title>The Global Catalogue of Microorganisms (GCM) 10K type strain sequencing project: providing services to taxonomists for standard genome sequencing and annotation.</title>
        <authorList>
            <consortium name="The Broad Institute Genomics Platform"/>
            <consortium name="The Broad Institute Genome Sequencing Center for Infectious Disease"/>
            <person name="Wu L."/>
            <person name="Ma J."/>
        </authorList>
    </citation>
    <scope>NUCLEOTIDE SEQUENCE [LARGE SCALE GENOMIC DNA]</scope>
    <source>
        <strain evidence="4">CGMCC 1.15197</strain>
    </source>
</reference>
<sequence>MRITLYLISLFNLFTINKLSAQSILDYKNYHEIFRDDFTYTEREELAKNWRFVNPNDPNQGWGDEYFAPEQVTLRSDGKHRRTGLLRLSAKRLAEAEAREHGNKLFASGKIESIVDMDGTPNCDGMYQGFTYGMFEIRCKLPYGHNGVWPTFWFLSSATEIDVIDNLKPDPDNVIQSNVIDWRKISPKDSSAHVASEAIFNKPYGPSLSAGFNTYTAVWTPTRVSFFFNGHHLYDVDDTAVATNRCAGMLLATLQMKNYDASVKKAHMDIDYIRVLKPNNNDYTVSYTKNVDNINNSLKAALPDVSPTAGAVAVNPMMPEEEVFYQGKDNELYRALRRGKRWQIESLHKLASLQQDDYLVQGNLTFDSRKGIITYQGRNNRKQLFYFDAGWHHAEVTSDNL</sequence>
<dbReference type="Proteomes" id="UP000632273">
    <property type="component" value="Unassembled WGS sequence"/>
</dbReference>
<name>A0ABQ1TMG7_9BACT</name>
<evidence type="ECO:0000313" key="4">
    <source>
        <dbReference type="Proteomes" id="UP000632273"/>
    </source>
</evidence>
<evidence type="ECO:0000313" key="3">
    <source>
        <dbReference type="EMBL" id="GGE97847.1"/>
    </source>
</evidence>
<protein>
    <recommendedName>
        <fullName evidence="2">GH16 domain-containing protein</fullName>
    </recommendedName>
</protein>